<organism evidence="2 3">
    <name type="scientific">Syphacia muris</name>
    <dbReference type="NCBI Taxonomy" id="451379"/>
    <lineage>
        <taxon>Eukaryota</taxon>
        <taxon>Metazoa</taxon>
        <taxon>Ecdysozoa</taxon>
        <taxon>Nematoda</taxon>
        <taxon>Chromadorea</taxon>
        <taxon>Rhabditida</taxon>
        <taxon>Spirurina</taxon>
        <taxon>Oxyuridomorpha</taxon>
        <taxon>Oxyuroidea</taxon>
        <taxon>Oxyuridae</taxon>
        <taxon>Syphacia</taxon>
    </lineage>
</organism>
<dbReference type="WBParaSite" id="SMUV_0000246601-mRNA-1">
    <property type="protein sequence ID" value="SMUV_0000246601-mRNA-1"/>
    <property type="gene ID" value="SMUV_0000246601"/>
</dbReference>
<dbReference type="Gene3D" id="2.40.50.90">
    <property type="match status" value="1"/>
</dbReference>
<evidence type="ECO:0000313" key="3">
    <source>
        <dbReference type="WBParaSite" id="SMUV_0000246601-mRNA-1"/>
    </source>
</evidence>
<dbReference type="GO" id="GO:0005737">
    <property type="term" value="C:cytoplasm"/>
    <property type="evidence" value="ECO:0007669"/>
    <property type="project" value="UniProtKB-ARBA"/>
</dbReference>
<keyword evidence="2" id="KW-1185">Reference proteome</keyword>
<protein>
    <submittedName>
        <fullName evidence="3">Tudor domain-containing protein</fullName>
    </submittedName>
</protein>
<feature type="domain" description="Tudor" evidence="1">
    <location>
        <begin position="261"/>
        <end position="337"/>
    </location>
</feature>
<evidence type="ECO:0000313" key="2">
    <source>
        <dbReference type="Proteomes" id="UP000046393"/>
    </source>
</evidence>
<evidence type="ECO:0000259" key="1">
    <source>
        <dbReference type="Pfam" id="PF00567"/>
    </source>
</evidence>
<name>A0A0N5AE28_9BILA</name>
<dbReference type="Gene3D" id="2.30.30.140">
    <property type="match status" value="1"/>
</dbReference>
<accession>A0A0N5AE28</accession>
<dbReference type="InterPro" id="IPR002999">
    <property type="entry name" value="Tudor"/>
</dbReference>
<reference evidence="3" key="1">
    <citation type="submission" date="2017-02" db="UniProtKB">
        <authorList>
            <consortium name="WormBaseParasite"/>
        </authorList>
    </citation>
    <scope>IDENTIFICATION</scope>
</reference>
<sequence length="382" mass="44189">MIRFKYLMLLQSQSDGLLIFNTESYMYRVTFTTTGISIIVKKVVHLLKATIVTFQNSKDFLEGTLTSLCVEEQQQLLKLLSLAETAATDAAFCSGTHNNIESEKYVADTKSENILRNRIGKGIKESLRRFNDRLFNGSLKLNRNQHKNFSGCASTESETATVLEFKSSEQPNKLLRKNIYSSRPEVHRPERVEYIAGPLFPDQHSFQYEHCGHKLARFPLEEGVVSANDLALQTVANSITKNSDASAEVNKMFFYQNLFQISYVNSQRDFYIILKSEEPLLLALEDDMRNCYEYRKHFRRKVKIGDSCVVYAGKGRMRRGFVEEASREEVRVFLVDRSYALKLKEHSIRLFKKVCSLPRRETYPYEVSLHDQSLRRHHAFLS</sequence>
<dbReference type="Proteomes" id="UP000046393">
    <property type="component" value="Unplaced"/>
</dbReference>
<dbReference type="InterPro" id="IPR035437">
    <property type="entry name" value="SNase_OB-fold_sf"/>
</dbReference>
<dbReference type="AlphaFoldDB" id="A0A0N5AE28"/>
<dbReference type="Pfam" id="PF00567">
    <property type="entry name" value="TUDOR"/>
    <property type="match status" value="1"/>
</dbReference>
<proteinExistence type="predicted"/>